<feature type="compositionally biased region" description="Basic residues" evidence="8">
    <location>
        <begin position="71"/>
        <end position="80"/>
    </location>
</feature>
<proteinExistence type="inferred from homology"/>
<dbReference type="InParanoid" id="A0A177CZU0"/>
<dbReference type="InterPro" id="IPR041178">
    <property type="entry name" value="RPA43_OB"/>
</dbReference>
<feature type="region of interest" description="Disordered" evidence="8">
    <location>
        <begin position="66"/>
        <end position="94"/>
    </location>
</feature>
<sequence>MSPIQESEDNLLHVTRISQYVPLPPISLHAALPALSAEVFSPLLLTYYPPAKGVILAYEDVSLSAQPPKTSTHKSSRKHVSSAPDSDDDERRVEAEEGVVLTRCVDEYMAPYVWATASLLVWRPAPNAYLDATLTHQAGTHITLAHLNTFAITVMKEHLPADWTWNAAQTGKKKKGFDGRIADEGGWWMDGELNEVKKGTSMRVRVREWDVRGGKGKGVLRVDGSLLSLEEERGRAAKKAGKAAQGRSAREAEGMEVD</sequence>
<comment type="subcellular location">
    <subcellularLocation>
        <location evidence="1">Nucleus</location>
        <location evidence="1">Nucleolus</location>
    </subcellularLocation>
</comment>
<evidence type="ECO:0000256" key="7">
    <source>
        <dbReference type="RuleBase" id="RU369086"/>
    </source>
</evidence>
<dbReference type="AlphaFoldDB" id="A0A177CZU0"/>
<name>A0A177CZU0_9PLEO</name>
<feature type="compositionally biased region" description="Basic and acidic residues" evidence="8">
    <location>
        <begin position="248"/>
        <end position="258"/>
    </location>
</feature>
<dbReference type="GO" id="GO:0005736">
    <property type="term" value="C:RNA polymerase I complex"/>
    <property type="evidence" value="ECO:0007669"/>
    <property type="project" value="TreeGrafter"/>
</dbReference>
<dbReference type="STRING" id="1460663.A0A177CZU0"/>
<organism evidence="10 11">
    <name type="scientific">Paraphaeosphaeria sporulosa</name>
    <dbReference type="NCBI Taxonomy" id="1460663"/>
    <lineage>
        <taxon>Eukaryota</taxon>
        <taxon>Fungi</taxon>
        <taxon>Dikarya</taxon>
        <taxon>Ascomycota</taxon>
        <taxon>Pezizomycotina</taxon>
        <taxon>Dothideomycetes</taxon>
        <taxon>Pleosporomycetidae</taxon>
        <taxon>Pleosporales</taxon>
        <taxon>Massarineae</taxon>
        <taxon>Didymosphaeriaceae</taxon>
        <taxon>Paraphaeosphaeria</taxon>
    </lineage>
</organism>
<evidence type="ECO:0000256" key="5">
    <source>
        <dbReference type="ARBA" id="ARBA00023163"/>
    </source>
</evidence>
<evidence type="ECO:0000256" key="6">
    <source>
        <dbReference type="ARBA" id="ARBA00023242"/>
    </source>
</evidence>
<dbReference type="PANTHER" id="PTHR12709:SF5">
    <property type="entry name" value="DNA-DIRECTED RNA POLYMERASE I SUBUNIT RPA43"/>
    <property type="match status" value="1"/>
</dbReference>
<protein>
    <recommendedName>
        <fullName evidence="7">DNA-directed RNA polymerase subunit</fullName>
    </recommendedName>
</protein>
<dbReference type="RefSeq" id="XP_018042852.1">
    <property type="nucleotide sequence ID" value="XM_018177329.1"/>
</dbReference>
<feature type="region of interest" description="Disordered" evidence="8">
    <location>
        <begin position="233"/>
        <end position="258"/>
    </location>
</feature>
<reference evidence="10 11" key="1">
    <citation type="submission" date="2016-05" db="EMBL/GenBank/DDBJ databases">
        <title>Comparative analysis of secretome profiles of manganese(II)-oxidizing ascomycete fungi.</title>
        <authorList>
            <consortium name="DOE Joint Genome Institute"/>
            <person name="Zeiner C.A."/>
            <person name="Purvine S.O."/>
            <person name="Zink E.M."/>
            <person name="Wu S."/>
            <person name="Pasa-Tolic L."/>
            <person name="Chaput D.L."/>
            <person name="Haridas S."/>
            <person name="Grigoriev I.V."/>
            <person name="Santelli C.M."/>
            <person name="Hansel C.M."/>
        </authorList>
    </citation>
    <scope>NUCLEOTIDE SEQUENCE [LARGE SCALE GENOMIC DNA]</scope>
    <source>
        <strain evidence="10 11">AP3s5-JAC2a</strain>
    </source>
</reference>
<keyword evidence="11" id="KW-1185">Reference proteome</keyword>
<keyword evidence="5 7" id="KW-0804">Transcription</keyword>
<evidence type="ECO:0000256" key="4">
    <source>
        <dbReference type="ARBA" id="ARBA00022553"/>
    </source>
</evidence>
<dbReference type="InterPro" id="IPR045113">
    <property type="entry name" value="Rpb7-like"/>
</dbReference>
<dbReference type="InterPro" id="IPR036898">
    <property type="entry name" value="RNA_pol_Rpb7-like_N_sf"/>
</dbReference>
<evidence type="ECO:0000256" key="3">
    <source>
        <dbReference type="ARBA" id="ARBA00022478"/>
    </source>
</evidence>
<gene>
    <name evidence="10" type="ORF">CC84DRAFT_1159788</name>
</gene>
<dbReference type="Gene3D" id="3.30.1490.120">
    <property type="entry name" value="RNA polymerase Rpb7-like, N-terminal domain"/>
    <property type="match status" value="1"/>
</dbReference>
<dbReference type="GeneID" id="28760815"/>
<dbReference type="Pfam" id="PF17875">
    <property type="entry name" value="RPA43_OB"/>
    <property type="match status" value="1"/>
</dbReference>
<keyword evidence="3 7" id="KW-0240">DNA-directed RNA polymerase</keyword>
<evidence type="ECO:0000313" key="10">
    <source>
        <dbReference type="EMBL" id="OAG12487.1"/>
    </source>
</evidence>
<dbReference type="Proteomes" id="UP000077069">
    <property type="component" value="Unassembled WGS sequence"/>
</dbReference>
<dbReference type="PANTHER" id="PTHR12709">
    <property type="entry name" value="DNA-DIRECTED RNA POLYMERASE II, III"/>
    <property type="match status" value="1"/>
</dbReference>
<dbReference type="FunFam" id="3.30.1490.120:FF:000004">
    <property type="entry name" value="RNA polymerase I subunit Rpa43"/>
    <property type="match status" value="1"/>
</dbReference>
<keyword evidence="6 7" id="KW-0539">Nucleus</keyword>
<dbReference type="OrthoDB" id="10250504at2759"/>
<evidence type="ECO:0000313" key="11">
    <source>
        <dbReference type="Proteomes" id="UP000077069"/>
    </source>
</evidence>
<evidence type="ECO:0000256" key="8">
    <source>
        <dbReference type="SAM" id="MobiDB-lite"/>
    </source>
</evidence>
<dbReference type="GO" id="GO:0006361">
    <property type="term" value="P:transcription initiation at RNA polymerase I promoter"/>
    <property type="evidence" value="ECO:0007669"/>
    <property type="project" value="UniProtKB-ARBA"/>
</dbReference>
<evidence type="ECO:0000256" key="2">
    <source>
        <dbReference type="ARBA" id="ARBA00005930"/>
    </source>
</evidence>
<evidence type="ECO:0000256" key="1">
    <source>
        <dbReference type="ARBA" id="ARBA00004604"/>
    </source>
</evidence>
<comment type="similarity">
    <text evidence="2">Belongs to the eukaryotic RPA43 RNA polymerase subunit family.</text>
</comment>
<evidence type="ECO:0000259" key="9">
    <source>
        <dbReference type="Pfam" id="PF17875"/>
    </source>
</evidence>
<dbReference type="EMBL" id="KV441548">
    <property type="protein sequence ID" value="OAG12487.1"/>
    <property type="molecule type" value="Genomic_DNA"/>
</dbReference>
<feature type="domain" description="RPA43 OB" evidence="9">
    <location>
        <begin position="124"/>
        <end position="227"/>
    </location>
</feature>
<comment type="function">
    <text evidence="7">DNA-dependent RNA polymerase which catalyzes the transcription of DNA into RNA using the four ribonucleoside triphosphates as substrates.</text>
</comment>
<dbReference type="Gene3D" id="2.40.50.1060">
    <property type="match status" value="1"/>
</dbReference>
<keyword evidence="4" id="KW-0597">Phosphoprotein</keyword>
<accession>A0A177CZU0</accession>
<dbReference type="GO" id="GO:0006362">
    <property type="term" value="P:transcription elongation by RNA polymerase I"/>
    <property type="evidence" value="ECO:0007669"/>
    <property type="project" value="UniProtKB-ARBA"/>
</dbReference>